<reference evidence="1 2" key="1">
    <citation type="submission" date="2014-03" db="EMBL/GenBank/DDBJ databases">
        <title>Draft genome of the hookworm Oesophagostomum dentatum.</title>
        <authorList>
            <person name="Mitreva M."/>
        </authorList>
    </citation>
    <scope>NUCLEOTIDE SEQUENCE [LARGE SCALE GENOMIC DNA]</scope>
    <source>
        <strain evidence="1 2">OD-Hann</strain>
    </source>
</reference>
<keyword evidence="2" id="KW-1185">Reference proteome</keyword>
<evidence type="ECO:0000313" key="1">
    <source>
        <dbReference type="EMBL" id="KHJ83105.1"/>
    </source>
</evidence>
<protein>
    <submittedName>
        <fullName evidence="1">Uncharacterized protein</fullName>
    </submittedName>
</protein>
<organism evidence="1 2">
    <name type="scientific">Oesophagostomum dentatum</name>
    <name type="common">Nodular worm</name>
    <dbReference type="NCBI Taxonomy" id="61180"/>
    <lineage>
        <taxon>Eukaryota</taxon>
        <taxon>Metazoa</taxon>
        <taxon>Ecdysozoa</taxon>
        <taxon>Nematoda</taxon>
        <taxon>Chromadorea</taxon>
        <taxon>Rhabditida</taxon>
        <taxon>Rhabditina</taxon>
        <taxon>Rhabditomorpha</taxon>
        <taxon>Strongyloidea</taxon>
        <taxon>Strongylidae</taxon>
        <taxon>Oesophagostomum</taxon>
    </lineage>
</organism>
<dbReference type="AlphaFoldDB" id="A0A0B1SIT4"/>
<sequence>MTLPKLGNQIQEGEMAWISSKISFANSNFQYTSVEQISLKKINPIPPVPSAYMDDVQRCVSHKPLPEEKRMVMKLEFGLDKARRELDPCDLSLKRENMKCRVAVDYTSMMFRERLKISVVKKRSLLSFSHGCHL</sequence>
<gene>
    <name evidence="1" type="ORF">OESDEN_17198</name>
</gene>
<name>A0A0B1SIT4_OESDE</name>
<proteinExistence type="predicted"/>
<dbReference type="OrthoDB" id="5778647at2759"/>
<dbReference type="EMBL" id="KN575157">
    <property type="protein sequence ID" value="KHJ83105.1"/>
    <property type="molecule type" value="Genomic_DNA"/>
</dbReference>
<evidence type="ECO:0000313" key="2">
    <source>
        <dbReference type="Proteomes" id="UP000053660"/>
    </source>
</evidence>
<dbReference type="Proteomes" id="UP000053660">
    <property type="component" value="Unassembled WGS sequence"/>
</dbReference>
<accession>A0A0B1SIT4</accession>